<dbReference type="EMBL" id="JGDS01000067">
    <property type="protein sequence ID" value="EXZ71396.1"/>
    <property type="molecule type" value="Genomic_DNA"/>
</dbReference>
<organism evidence="1 2">
    <name type="scientific">Bacteroides fragilis str. 3976T8</name>
    <dbReference type="NCBI Taxonomy" id="1339314"/>
    <lineage>
        <taxon>Bacteria</taxon>
        <taxon>Pseudomonadati</taxon>
        <taxon>Bacteroidota</taxon>
        <taxon>Bacteroidia</taxon>
        <taxon>Bacteroidales</taxon>
        <taxon>Bacteroidaceae</taxon>
        <taxon>Bacteroides</taxon>
    </lineage>
</organism>
<sequence>MASCVFGNKKCDCNLLNNRFLKKKSITMGNDIETSELL</sequence>
<proteinExistence type="predicted"/>
<protein>
    <submittedName>
        <fullName evidence="1">Uncharacterized protein</fullName>
    </submittedName>
</protein>
<accession>A0A016E2J9</accession>
<dbReference type="Proteomes" id="UP000020938">
    <property type="component" value="Unassembled WGS sequence"/>
</dbReference>
<evidence type="ECO:0000313" key="1">
    <source>
        <dbReference type="EMBL" id="EXZ71396.1"/>
    </source>
</evidence>
<comment type="caution">
    <text evidence="1">The sequence shown here is derived from an EMBL/GenBank/DDBJ whole genome shotgun (WGS) entry which is preliminary data.</text>
</comment>
<name>A0A016E2J9_BACFG</name>
<dbReference type="AlphaFoldDB" id="A0A016E2J9"/>
<gene>
    <name evidence="1" type="ORF">M123_4216</name>
</gene>
<reference evidence="1 2" key="1">
    <citation type="submission" date="2014-02" db="EMBL/GenBank/DDBJ databases">
        <authorList>
            <person name="Sears C."/>
            <person name="Carroll K."/>
            <person name="Sack B.R."/>
            <person name="Qadri F."/>
            <person name="Myers L.L."/>
            <person name="Chung G.-T."/>
            <person name="Escheverria P."/>
            <person name="Fraser C.M."/>
            <person name="Sadzewicz L."/>
            <person name="Shefchek K.A."/>
            <person name="Tallon L."/>
            <person name="Das S.P."/>
            <person name="Daugherty S."/>
            <person name="Mongodin E.F."/>
        </authorList>
    </citation>
    <scope>NUCLEOTIDE SEQUENCE [LARGE SCALE GENOMIC DNA]</scope>
    <source>
        <strain evidence="1 2">3976T8</strain>
    </source>
</reference>
<evidence type="ECO:0000313" key="2">
    <source>
        <dbReference type="Proteomes" id="UP000020938"/>
    </source>
</evidence>